<comment type="caution">
    <text evidence="3">The sequence shown here is derived from an EMBL/GenBank/DDBJ whole genome shotgun (WGS) entry which is preliminary data.</text>
</comment>
<keyword evidence="1" id="KW-0732">Signal</keyword>
<name>A0A5M3WXE5_9ACTN</name>
<protein>
    <recommendedName>
        <fullName evidence="2">EfeO-type cupredoxin-like domain-containing protein</fullName>
    </recommendedName>
</protein>
<keyword evidence="4" id="KW-1185">Reference proteome</keyword>
<organism evidence="3 4">
    <name type="scientific">Acrocarpospora macrocephala</name>
    <dbReference type="NCBI Taxonomy" id="150177"/>
    <lineage>
        <taxon>Bacteria</taxon>
        <taxon>Bacillati</taxon>
        <taxon>Actinomycetota</taxon>
        <taxon>Actinomycetes</taxon>
        <taxon>Streptosporangiales</taxon>
        <taxon>Streptosporangiaceae</taxon>
        <taxon>Acrocarpospora</taxon>
    </lineage>
</organism>
<dbReference type="AlphaFoldDB" id="A0A5M3WXE5"/>
<gene>
    <name evidence="3" type="ORF">Amac_077320</name>
</gene>
<feature type="signal peptide" evidence="1">
    <location>
        <begin position="1"/>
        <end position="20"/>
    </location>
</feature>
<dbReference type="InterPro" id="IPR028096">
    <property type="entry name" value="EfeO_Cupredoxin"/>
</dbReference>
<evidence type="ECO:0000313" key="3">
    <source>
        <dbReference type="EMBL" id="GES14135.1"/>
    </source>
</evidence>
<dbReference type="SUPFAM" id="SSF49503">
    <property type="entry name" value="Cupredoxins"/>
    <property type="match status" value="1"/>
</dbReference>
<reference evidence="3 4" key="1">
    <citation type="submission" date="2019-10" db="EMBL/GenBank/DDBJ databases">
        <title>Whole genome shotgun sequence of Acrocarpospora macrocephala NBRC 16266.</title>
        <authorList>
            <person name="Ichikawa N."/>
            <person name="Kimura A."/>
            <person name="Kitahashi Y."/>
            <person name="Komaki H."/>
            <person name="Oguchi A."/>
        </authorList>
    </citation>
    <scope>NUCLEOTIDE SEQUENCE [LARGE SCALE GENOMIC DNA]</scope>
    <source>
        <strain evidence="3 4">NBRC 16266</strain>
    </source>
</reference>
<evidence type="ECO:0000256" key="1">
    <source>
        <dbReference type="SAM" id="SignalP"/>
    </source>
</evidence>
<sequence>MKSLMVLLVCAVLSVTACGAASDAATFSGPAKEIAVTIANGTVTPPPARVEVAKGQQVKISVTSDVADEAHVHGFDKSASLQPGTVATIEFVADQDGLFEVETHESELQLFQLVVQ</sequence>
<feature type="chain" id="PRO_5038797185" description="EfeO-type cupredoxin-like domain-containing protein" evidence="1">
    <location>
        <begin position="21"/>
        <end position="116"/>
    </location>
</feature>
<dbReference type="Pfam" id="PF13473">
    <property type="entry name" value="Cupredoxin_1"/>
    <property type="match status" value="1"/>
</dbReference>
<dbReference type="Proteomes" id="UP000331127">
    <property type="component" value="Unassembled WGS sequence"/>
</dbReference>
<evidence type="ECO:0000313" key="4">
    <source>
        <dbReference type="Proteomes" id="UP000331127"/>
    </source>
</evidence>
<proteinExistence type="predicted"/>
<dbReference type="EMBL" id="BLAE01000054">
    <property type="protein sequence ID" value="GES14135.1"/>
    <property type="molecule type" value="Genomic_DNA"/>
</dbReference>
<dbReference type="InterPro" id="IPR008972">
    <property type="entry name" value="Cupredoxin"/>
</dbReference>
<dbReference type="PROSITE" id="PS51257">
    <property type="entry name" value="PROKAR_LIPOPROTEIN"/>
    <property type="match status" value="1"/>
</dbReference>
<dbReference type="OrthoDB" id="6717945at2"/>
<feature type="domain" description="EfeO-type cupredoxin-like" evidence="2">
    <location>
        <begin position="20"/>
        <end position="100"/>
    </location>
</feature>
<accession>A0A5M3WXE5</accession>
<evidence type="ECO:0000259" key="2">
    <source>
        <dbReference type="Pfam" id="PF13473"/>
    </source>
</evidence>
<dbReference type="Gene3D" id="2.60.40.420">
    <property type="entry name" value="Cupredoxins - blue copper proteins"/>
    <property type="match status" value="1"/>
</dbReference>